<dbReference type="EMBL" id="LUEZ02000005">
    <property type="protein sequence ID" value="RDB30317.1"/>
    <property type="molecule type" value="Genomic_DNA"/>
</dbReference>
<gene>
    <name evidence="1" type="ORF">Hypma_007077</name>
</gene>
<name>A0A369KBS6_HYPMA</name>
<accession>A0A369KBS6</accession>
<dbReference type="Proteomes" id="UP000076154">
    <property type="component" value="Unassembled WGS sequence"/>
</dbReference>
<evidence type="ECO:0000313" key="1">
    <source>
        <dbReference type="EMBL" id="RDB30317.1"/>
    </source>
</evidence>
<proteinExistence type="predicted"/>
<sequence length="91" mass="10280">MTSFSQPLTSLIHWQNPFINGQILTHIALNAHVRQPVRPMTHATVNRAYRSIALVNLPLECQMAPEAVLERGHKHLTQLDTVSMMEANDLI</sequence>
<comment type="caution">
    <text evidence="1">The sequence shown here is derived from an EMBL/GenBank/DDBJ whole genome shotgun (WGS) entry which is preliminary data.</text>
</comment>
<organism evidence="1 2">
    <name type="scientific">Hypsizygus marmoreus</name>
    <name type="common">White beech mushroom</name>
    <name type="synonym">Agaricus marmoreus</name>
    <dbReference type="NCBI Taxonomy" id="39966"/>
    <lineage>
        <taxon>Eukaryota</taxon>
        <taxon>Fungi</taxon>
        <taxon>Dikarya</taxon>
        <taxon>Basidiomycota</taxon>
        <taxon>Agaricomycotina</taxon>
        <taxon>Agaricomycetes</taxon>
        <taxon>Agaricomycetidae</taxon>
        <taxon>Agaricales</taxon>
        <taxon>Tricholomatineae</taxon>
        <taxon>Lyophyllaceae</taxon>
        <taxon>Hypsizygus</taxon>
    </lineage>
</organism>
<dbReference type="AlphaFoldDB" id="A0A369KBS6"/>
<dbReference type="InParanoid" id="A0A369KBS6"/>
<keyword evidence="2" id="KW-1185">Reference proteome</keyword>
<protein>
    <submittedName>
        <fullName evidence="1">Uncharacterized protein</fullName>
    </submittedName>
</protein>
<reference evidence="1" key="1">
    <citation type="submission" date="2018-04" db="EMBL/GenBank/DDBJ databases">
        <title>Whole genome sequencing of Hypsizygus marmoreus.</title>
        <authorList>
            <person name="Choi I.-G."/>
            <person name="Min B."/>
            <person name="Kim J.-G."/>
            <person name="Kim S."/>
            <person name="Oh Y.-L."/>
            <person name="Kong W.-S."/>
            <person name="Park H."/>
            <person name="Jeong J."/>
            <person name="Song E.-S."/>
        </authorList>
    </citation>
    <scope>NUCLEOTIDE SEQUENCE [LARGE SCALE GENOMIC DNA]</scope>
    <source>
        <strain evidence="1">51987-8</strain>
    </source>
</reference>
<evidence type="ECO:0000313" key="2">
    <source>
        <dbReference type="Proteomes" id="UP000076154"/>
    </source>
</evidence>